<protein>
    <submittedName>
        <fullName evidence="1">Uncharacterized protein</fullName>
    </submittedName>
</protein>
<name>A0A1D1UQ54_RAMVA</name>
<reference evidence="1 2" key="1">
    <citation type="journal article" date="2016" name="Nat. Commun.">
        <title>Extremotolerant tardigrade genome and improved radiotolerance of human cultured cells by tardigrade-unique protein.</title>
        <authorList>
            <person name="Hashimoto T."/>
            <person name="Horikawa D.D."/>
            <person name="Saito Y."/>
            <person name="Kuwahara H."/>
            <person name="Kozuka-Hata H."/>
            <person name="Shin-I T."/>
            <person name="Minakuchi Y."/>
            <person name="Ohishi K."/>
            <person name="Motoyama A."/>
            <person name="Aizu T."/>
            <person name="Enomoto A."/>
            <person name="Kondo K."/>
            <person name="Tanaka S."/>
            <person name="Hara Y."/>
            <person name="Koshikawa S."/>
            <person name="Sagara H."/>
            <person name="Miura T."/>
            <person name="Yokobori S."/>
            <person name="Miyagawa K."/>
            <person name="Suzuki Y."/>
            <person name="Kubo T."/>
            <person name="Oyama M."/>
            <person name="Kohara Y."/>
            <person name="Fujiyama A."/>
            <person name="Arakawa K."/>
            <person name="Katayama T."/>
            <person name="Toyoda A."/>
            <person name="Kunieda T."/>
        </authorList>
    </citation>
    <scope>NUCLEOTIDE SEQUENCE [LARGE SCALE GENOMIC DNA]</scope>
    <source>
        <strain evidence="1 2">YOKOZUNA-1</strain>
    </source>
</reference>
<dbReference type="OrthoDB" id="6263033at2759"/>
<organism evidence="1 2">
    <name type="scientific">Ramazzottius varieornatus</name>
    <name type="common">Water bear</name>
    <name type="synonym">Tardigrade</name>
    <dbReference type="NCBI Taxonomy" id="947166"/>
    <lineage>
        <taxon>Eukaryota</taxon>
        <taxon>Metazoa</taxon>
        <taxon>Ecdysozoa</taxon>
        <taxon>Tardigrada</taxon>
        <taxon>Eutardigrada</taxon>
        <taxon>Parachela</taxon>
        <taxon>Hypsibioidea</taxon>
        <taxon>Ramazzottiidae</taxon>
        <taxon>Ramazzottius</taxon>
    </lineage>
</organism>
<sequence length="75" mass="8580">MPVPQHTGEVGRKLAVRYANGIQNKSEEVKKWMEEGKADVVALVETMADMATVDCSFCDLDHYKLERFDRFGCRK</sequence>
<evidence type="ECO:0000313" key="1">
    <source>
        <dbReference type="EMBL" id="GAU88288.1"/>
    </source>
</evidence>
<dbReference type="Proteomes" id="UP000186922">
    <property type="component" value="Unassembled WGS sequence"/>
</dbReference>
<evidence type="ECO:0000313" key="2">
    <source>
        <dbReference type="Proteomes" id="UP000186922"/>
    </source>
</evidence>
<proteinExistence type="predicted"/>
<dbReference type="AlphaFoldDB" id="A0A1D1UQ54"/>
<gene>
    <name evidence="1" type="primary">RvY_01020-1</name>
    <name evidence="1" type="synonym">RvY_01020.1</name>
    <name evidence="1" type="ORF">RvY_01020</name>
</gene>
<comment type="caution">
    <text evidence="1">The sequence shown here is derived from an EMBL/GenBank/DDBJ whole genome shotgun (WGS) entry which is preliminary data.</text>
</comment>
<keyword evidence="2" id="KW-1185">Reference proteome</keyword>
<dbReference type="EMBL" id="BDGG01000001">
    <property type="protein sequence ID" value="GAU88288.1"/>
    <property type="molecule type" value="Genomic_DNA"/>
</dbReference>
<accession>A0A1D1UQ54</accession>